<reference evidence="1 2" key="1">
    <citation type="journal article" date="2019" name="ACS Chem. Biol.">
        <title>Identification and Mobilization of a Cryptic Antibiotic Biosynthesis Gene Locus from a Human-Pathogenic Nocardia Isolate.</title>
        <authorList>
            <person name="Herisse M."/>
            <person name="Ishida K."/>
            <person name="Porter J.L."/>
            <person name="Howden B."/>
            <person name="Hertweck C."/>
            <person name="Stinear T.P."/>
            <person name="Pidot S.J."/>
        </authorList>
    </citation>
    <scope>NUCLEOTIDE SEQUENCE [LARGE SCALE GENOMIC DNA]</scope>
    <source>
        <strain evidence="1 2">AUSMDU00012715</strain>
    </source>
</reference>
<dbReference type="SUPFAM" id="SSF48576">
    <property type="entry name" value="Terpenoid synthases"/>
    <property type="match status" value="1"/>
</dbReference>
<dbReference type="Proteomes" id="UP000500953">
    <property type="component" value="Chromosome"/>
</dbReference>
<sequence length="328" mass="35998">MSASEEPRMQNRDYEILAIESGLEEFVRPGRNEPWYWHRSLDVVYAADAAILSGRLAQPLAAWARRLGKPFRPELAYLCSHGIAYVAPWLTSAELTAAARTVLWVFTIDAATDEPTDPTAIQEQLARRRCVARGAPPSPHDPIAVALSQIRRLVAESRWGPDLLSHWEEAADSSLTGTEFKFDAAQRIAVGGPVPALRDYLPHPTGSIGFDLIALALWANMADPNLPIAIDMLRQPLADASAALRAANDLRGYNRERSKGTIDALALGMSSEELANRMSDHLGDCCRRLEPLISAGFGPAIATERQLLWCVRYYQHTDPGHDSEPAAG</sequence>
<dbReference type="Gene3D" id="1.10.600.10">
    <property type="entry name" value="Farnesyl Diphosphate Synthase"/>
    <property type="match status" value="1"/>
</dbReference>
<dbReference type="EMBL" id="CP046173">
    <property type="protein sequence ID" value="QIS16956.1"/>
    <property type="molecule type" value="Genomic_DNA"/>
</dbReference>
<evidence type="ECO:0008006" key="3">
    <source>
        <dbReference type="Google" id="ProtNLM"/>
    </source>
</evidence>
<evidence type="ECO:0000313" key="1">
    <source>
        <dbReference type="EMBL" id="QIS16956.1"/>
    </source>
</evidence>
<dbReference type="AlphaFoldDB" id="A0A6G9YVC3"/>
<dbReference type="InterPro" id="IPR008949">
    <property type="entry name" value="Isoprenoid_synthase_dom_sf"/>
</dbReference>
<proteinExistence type="predicted"/>
<gene>
    <name evidence="1" type="ORF">F6W96_00095</name>
</gene>
<evidence type="ECO:0000313" key="2">
    <source>
        <dbReference type="Proteomes" id="UP000500953"/>
    </source>
</evidence>
<dbReference type="RefSeq" id="WP_167484387.1">
    <property type="nucleotide sequence ID" value="NZ_CP046173.1"/>
</dbReference>
<name>A0A6G9YVC3_9NOCA</name>
<dbReference type="Pfam" id="PF19086">
    <property type="entry name" value="Terpene_syn_C_2"/>
    <property type="match status" value="1"/>
</dbReference>
<organism evidence="1 2">
    <name type="scientific">Nocardia terpenica</name>
    <dbReference type="NCBI Taxonomy" id="455432"/>
    <lineage>
        <taxon>Bacteria</taxon>
        <taxon>Bacillati</taxon>
        <taxon>Actinomycetota</taxon>
        <taxon>Actinomycetes</taxon>
        <taxon>Mycobacteriales</taxon>
        <taxon>Nocardiaceae</taxon>
        <taxon>Nocardia</taxon>
    </lineage>
</organism>
<protein>
    <recommendedName>
        <fullName evidence="3">Terpene synthase</fullName>
    </recommendedName>
</protein>
<accession>A0A6G9YVC3</accession>